<organism evidence="2 3">
    <name type="scientific">Anaerocolumna xylanovorans DSM 12503</name>
    <dbReference type="NCBI Taxonomy" id="1121345"/>
    <lineage>
        <taxon>Bacteria</taxon>
        <taxon>Bacillati</taxon>
        <taxon>Bacillota</taxon>
        <taxon>Clostridia</taxon>
        <taxon>Lachnospirales</taxon>
        <taxon>Lachnospiraceae</taxon>
        <taxon>Anaerocolumna</taxon>
    </lineage>
</organism>
<reference evidence="2 3" key="1">
    <citation type="submission" date="2016-12" db="EMBL/GenBank/DDBJ databases">
        <authorList>
            <person name="Song W.-J."/>
            <person name="Kurnit D.M."/>
        </authorList>
    </citation>
    <scope>NUCLEOTIDE SEQUENCE [LARGE SCALE GENOMIC DNA]</scope>
    <source>
        <strain evidence="2 3">DSM 12503</strain>
    </source>
</reference>
<feature type="transmembrane region" description="Helical" evidence="1">
    <location>
        <begin position="25"/>
        <end position="41"/>
    </location>
</feature>
<dbReference type="AlphaFoldDB" id="A0A1M7YMU9"/>
<evidence type="ECO:0000313" key="2">
    <source>
        <dbReference type="EMBL" id="SHO53866.1"/>
    </source>
</evidence>
<keyword evidence="1" id="KW-1133">Transmembrane helix</keyword>
<proteinExistence type="predicted"/>
<keyword evidence="3" id="KW-1185">Reference proteome</keyword>
<evidence type="ECO:0000256" key="1">
    <source>
        <dbReference type="SAM" id="Phobius"/>
    </source>
</evidence>
<evidence type="ECO:0000313" key="3">
    <source>
        <dbReference type="Proteomes" id="UP000184612"/>
    </source>
</evidence>
<keyword evidence="1" id="KW-0812">Transmembrane</keyword>
<sequence>MMYRKEKGSRVIENYNIYQYSKKELFMLIFQGIIFCTFFGFLFYNSLIGVLLLLPFVFIYVKGKKAEYIHKRKWQLNTEFKDALLSLIAALNTGYSIENAFHQALIDLRQMYGEGSLIIPEFETIVNKIYMNQNTEDILSDLGERSDVEDIKNFAEVFRTAKRTGGDSIRIMRSTEKTISEKIEVEREIQTLISGKRLEAKIMNIMPCGIICYFRISSPGFLDPLYGNFLGVFIMTAVLAVYYGIIRVTKRLTDIRV</sequence>
<feature type="transmembrane region" description="Helical" evidence="1">
    <location>
        <begin position="228"/>
        <end position="246"/>
    </location>
</feature>
<dbReference type="STRING" id="1121345.SAMN02745217_04332"/>
<gene>
    <name evidence="2" type="ORF">SAMN02745217_04332</name>
</gene>
<name>A0A1M7YMU9_9FIRM</name>
<accession>A0A1M7YMU9</accession>
<dbReference type="PANTHER" id="PTHR35007:SF1">
    <property type="entry name" value="PILUS ASSEMBLY PROTEIN"/>
    <property type="match status" value="1"/>
</dbReference>
<keyword evidence="1" id="KW-0472">Membrane</keyword>
<dbReference type="Proteomes" id="UP000184612">
    <property type="component" value="Unassembled WGS sequence"/>
</dbReference>
<protein>
    <submittedName>
        <fullName evidence="2">Tight adherence protein B</fullName>
    </submittedName>
</protein>
<dbReference type="PANTHER" id="PTHR35007">
    <property type="entry name" value="INTEGRAL MEMBRANE PROTEIN-RELATED"/>
    <property type="match status" value="1"/>
</dbReference>
<dbReference type="EMBL" id="FRFD01000015">
    <property type="protein sequence ID" value="SHO53866.1"/>
    <property type="molecule type" value="Genomic_DNA"/>
</dbReference>